<protein>
    <submittedName>
        <fullName evidence="6">Transcriptional regulator, TetR family</fullName>
    </submittedName>
</protein>
<dbReference type="PANTHER" id="PTHR30055">
    <property type="entry name" value="HTH-TYPE TRANSCRIPTIONAL REGULATOR RUTR"/>
    <property type="match status" value="1"/>
</dbReference>
<dbReference type="Gene3D" id="1.10.357.10">
    <property type="entry name" value="Tetracycline Repressor, domain 2"/>
    <property type="match status" value="1"/>
</dbReference>
<evidence type="ECO:0000256" key="3">
    <source>
        <dbReference type="ARBA" id="ARBA00023163"/>
    </source>
</evidence>
<dbReference type="EMBL" id="FNQO01000004">
    <property type="protein sequence ID" value="SEA42813.1"/>
    <property type="molecule type" value="Genomic_DNA"/>
</dbReference>
<keyword evidence="2 4" id="KW-0238">DNA-binding</keyword>
<dbReference type="GO" id="GO:0000976">
    <property type="term" value="F:transcription cis-regulatory region binding"/>
    <property type="evidence" value="ECO:0007669"/>
    <property type="project" value="TreeGrafter"/>
</dbReference>
<keyword evidence="1" id="KW-0805">Transcription regulation</keyword>
<dbReference type="PANTHER" id="PTHR30055:SF234">
    <property type="entry name" value="HTH-TYPE TRANSCRIPTIONAL REGULATOR BETI"/>
    <property type="match status" value="1"/>
</dbReference>
<keyword evidence="7" id="KW-1185">Reference proteome</keyword>
<dbReference type="InterPro" id="IPR050109">
    <property type="entry name" value="HTH-type_TetR-like_transc_reg"/>
</dbReference>
<keyword evidence="3" id="KW-0804">Transcription</keyword>
<gene>
    <name evidence="6" type="ORF">SAMN05216562_3086</name>
</gene>
<evidence type="ECO:0000256" key="4">
    <source>
        <dbReference type="PROSITE-ProRule" id="PRU00335"/>
    </source>
</evidence>
<evidence type="ECO:0000259" key="5">
    <source>
        <dbReference type="PROSITE" id="PS50977"/>
    </source>
</evidence>
<dbReference type="Proteomes" id="UP000198658">
    <property type="component" value="Unassembled WGS sequence"/>
</dbReference>
<organism evidence="6 7">
    <name type="scientific">Microbulbifer marinus</name>
    <dbReference type="NCBI Taxonomy" id="658218"/>
    <lineage>
        <taxon>Bacteria</taxon>
        <taxon>Pseudomonadati</taxon>
        <taxon>Pseudomonadota</taxon>
        <taxon>Gammaproteobacteria</taxon>
        <taxon>Cellvibrionales</taxon>
        <taxon>Microbulbiferaceae</taxon>
        <taxon>Microbulbifer</taxon>
    </lineage>
</organism>
<dbReference type="SUPFAM" id="SSF46689">
    <property type="entry name" value="Homeodomain-like"/>
    <property type="match status" value="1"/>
</dbReference>
<reference evidence="7" key="1">
    <citation type="submission" date="2016-10" db="EMBL/GenBank/DDBJ databases">
        <authorList>
            <person name="Varghese N."/>
            <person name="Submissions S."/>
        </authorList>
    </citation>
    <scope>NUCLEOTIDE SEQUENCE [LARGE SCALE GENOMIC DNA]</scope>
    <source>
        <strain evidence="7">CGMCC 1.10657</strain>
    </source>
</reference>
<evidence type="ECO:0000256" key="2">
    <source>
        <dbReference type="ARBA" id="ARBA00023125"/>
    </source>
</evidence>
<evidence type="ECO:0000313" key="6">
    <source>
        <dbReference type="EMBL" id="SEA42813.1"/>
    </source>
</evidence>
<sequence length="219" mass="25420">MPTAVQQAKPAGLRERKKLRTRQDLLKVAERLFSENEFADVTVEQIVELANVSQKTFFNYFQNKSQFLSEFIMDWLLTIGFWSFEDSPIVDCRSAIVPTDASQTIEWIIGHRRIWKMAMQHTDFFDYIYKLDEGSDEFDPALHAAVRAHRQKRVALAQSQGLVRSDISAAEVCRLYDTLRIDSVRRWLYLSEESATPEKLHELFAVCVDALIKGIEKRD</sequence>
<evidence type="ECO:0000256" key="1">
    <source>
        <dbReference type="ARBA" id="ARBA00023015"/>
    </source>
</evidence>
<dbReference type="OrthoDB" id="4541465at2"/>
<dbReference type="PRINTS" id="PR00455">
    <property type="entry name" value="HTHTETR"/>
</dbReference>
<dbReference type="RefSeq" id="WP_091390715.1">
    <property type="nucleotide sequence ID" value="NZ_FNQO01000004.1"/>
</dbReference>
<name>A0A1H4B3Q5_9GAMM</name>
<feature type="DNA-binding region" description="H-T-H motif" evidence="4">
    <location>
        <begin position="42"/>
        <end position="61"/>
    </location>
</feature>
<feature type="domain" description="HTH tetR-type" evidence="5">
    <location>
        <begin position="19"/>
        <end position="79"/>
    </location>
</feature>
<evidence type="ECO:0000313" key="7">
    <source>
        <dbReference type="Proteomes" id="UP000198658"/>
    </source>
</evidence>
<dbReference type="PROSITE" id="PS50977">
    <property type="entry name" value="HTH_TETR_2"/>
    <property type="match status" value="1"/>
</dbReference>
<dbReference type="AlphaFoldDB" id="A0A1H4B3Q5"/>
<accession>A0A1H4B3Q5</accession>
<proteinExistence type="predicted"/>
<dbReference type="Pfam" id="PF00440">
    <property type="entry name" value="TetR_N"/>
    <property type="match status" value="1"/>
</dbReference>
<dbReference type="GO" id="GO:0003700">
    <property type="term" value="F:DNA-binding transcription factor activity"/>
    <property type="evidence" value="ECO:0007669"/>
    <property type="project" value="TreeGrafter"/>
</dbReference>
<dbReference type="InterPro" id="IPR009057">
    <property type="entry name" value="Homeodomain-like_sf"/>
</dbReference>
<dbReference type="InterPro" id="IPR001647">
    <property type="entry name" value="HTH_TetR"/>
</dbReference>